<evidence type="ECO:0000256" key="2">
    <source>
        <dbReference type="ARBA" id="ARBA00010727"/>
    </source>
</evidence>
<dbReference type="GO" id="GO:0003697">
    <property type="term" value="F:single-stranded DNA binding"/>
    <property type="evidence" value="ECO:0007669"/>
    <property type="project" value="TreeGrafter"/>
</dbReference>
<feature type="compositionally biased region" description="Acidic residues" evidence="6">
    <location>
        <begin position="157"/>
        <end position="180"/>
    </location>
</feature>
<evidence type="ECO:0000256" key="5">
    <source>
        <dbReference type="ARBA" id="ARBA00023306"/>
    </source>
</evidence>
<dbReference type="EMBL" id="JAZDWU010000008">
    <property type="protein sequence ID" value="KAK9992869.1"/>
    <property type="molecule type" value="Genomic_DNA"/>
</dbReference>
<evidence type="ECO:0008006" key="9">
    <source>
        <dbReference type="Google" id="ProtNLM"/>
    </source>
</evidence>
<dbReference type="InterPro" id="IPR003874">
    <property type="entry name" value="CDC45"/>
</dbReference>
<dbReference type="GO" id="GO:0003682">
    <property type="term" value="F:chromatin binding"/>
    <property type="evidence" value="ECO:0007669"/>
    <property type="project" value="TreeGrafter"/>
</dbReference>
<evidence type="ECO:0000256" key="1">
    <source>
        <dbReference type="ARBA" id="ARBA00004123"/>
    </source>
</evidence>
<evidence type="ECO:0000256" key="6">
    <source>
        <dbReference type="SAM" id="MobiDB-lite"/>
    </source>
</evidence>
<reference evidence="7 8" key="1">
    <citation type="submission" date="2024-01" db="EMBL/GenBank/DDBJ databases">
        <title>A telomere-to-telomere, gap-free genome of sweet tea (Lithocarpus litseifolius).</title>
        <authorList>
            <person name="Zhou J."/>
        </authorList>
    </citation>
    <scope>NUCLEOTIDE SEQUENCE [LARGE SCALE GENOMIC DNA]</scope>
    <source>
        <strain evidence="7">Zhou-2022a</strain>
        <tissue evidence="7">Leaf</tissue>
    </source>
</reference>
<dbReference type="GO" id="GO:0006270">
    <property type="term" value="P:DNA replication initiation"/>
    <property type="evidence" value="ECO:0007669"/>
    <property type="project" value="InterPro"/>
</dbReference>
<name>A0AAW2C7C4_9ROSI</name>
<sequence>MVREQRVDLFYSKLRESVTASSYSPLLIFPSTSDVDSLCALKIVFHVLESDSIRYACYPVSSFQEIHKYAGPNLCSSDEPISILLINWGCHRDLRKVLNLGPVARVFVVDSHRPIHLHNLCDQNDRVVVLYTQDDEHQADLAYDFDVSALASASDLNSDDEVDELDSEDEDDSDSEEEEGGSGSRKRRKVSGENEEDPVQLFGKLKKEYYHMGTFHGKPSGCLMYDLSHSLRKNTNELLWLACVSLTDQFVHERLTDERYQAGVMELEQHINSSGNLEAVNSVTLKDGTKIRAPNASRIAYEDEPRLMLLQEWTLFDSMLCSSYIATKLKTWSDNGMKKLKLLLARMGFALVDCQQKFQYMNLEVKRKMKDEFERFLPEYGLTDFYYRSFLRLHGYRSRVSAADVVYGVTALLESFVKTDGSCASKQFGVAYDALSLGNLDKLKAGMQNAIKIQRAILRQGSTAITKTGCIRSGRKFRWLKLEDSVDTKLLGYPQALTKFCYFLMDALREKGARMKPLLCACLSQEPNKVLVVGICGKPRLGAVQGNAFGIAFRNAAEEIGSEFFHELFDSSWIFLDAAAVNSFMVRLTEKL</sequence>
<accession>A0AAW2C7C4</accession>
<dbReference type="GO" id="GO:0003688">
    <property type="term" value="F:DNA replication origin binding"/>
    <property type="evidence" value="ECO:0007669"/>
    <property type="project" value="TreeGrafter"/>
</dbReference>
<dbReference type="PANTHER" id="PTHR10507:SF0">
    <property type="entry name" value="CELL DIVISION CONTROL PROTEIN 45 HOMOLOG"/>
    <property type="match status" value="1"/>
</dbReference>
<gene>
    <name evidence="7" type="ORF">SO802_022572</name>
</gene>
<dbReference type="GO" id="GO:0031261">
    <property type="term" value="C:DNA replication preinitiation complex"/>
    <property type="evidence" value="ECO:0007669"/>
    <property type="project" value="TreeGrafter"/>
</dbReference>
<dbReference type="Pfam" id="PF02724">
    <property type="entry name" value="CDC45"/>
    <property type="match status" value="1"/>
</dbReference>
<keyword evidence="8" id="KW-1185">Reference proteome</keyword>
<comment type="caution">
    <text evidence="7">The sequence shown here is derived from an EMBL/GenBank/DDBJ whole genome shotgun (WGS) entry which is preliminary data.</text>
</comment>
<comment type="similarity">
    <text evidence="2">Belongs to the CDC45 family.</text>
</comment>
<evidence type="ECO:0000313" key="7">
    <source>
        <dbReference type="EMBL" id="KAK9992869.1"/>
    </source>
</evidence>
<feature type="region of interest" description="Disordered" evidence="6">
    <location>
        <begin position="154"/>
        <end position="197"/>
    </location>
</feature>
<proteinExistence type="inferred from homology"/>
<dbReference type="GO" id="GO:1902977">
    <property type="term" value="P:mitotic DNA replication preinitiation complex assembly"/>
    <property type="evidence" value="ECO:0007669"/>
    <property type="project" value="TreeGrafter"/>
</dbReference>
<evidence type="ECO:0000313" key="8">
    <source>
        <dbReference type="Proteomes" id="UP001459277"/>
    </source>
</evidence>
<keyword evidence="5" id="KW-0131">Cell cycle</keyword>
<evidence type="ECO:0000256" key="4">
    <source>
        <dbReference type="ARBA" id="ARBA00023242"/>
    </source>
</evidence>
<dbReference type="PANTHER" id="PTHR10507">
    <property type="entry name" value="CDC45-RELATED PROTEIN"/>
    <property type="match status" value="1"/>
</dbReference>
<dbReference type="Proteomes" id="UP001459277">
    <property type="component" value="Unassembled WGS sequence"/>
</dbReference>
<organism evidence="7 8">
    <name type="scientific">Lithocarpus litseifolius</name>
    <dbReference type="NCBI Taxonomy" id="425828"/>
    <lineage>
        <taxon>Eukaryota</taxon>
        <taxon>Viridiplantae</taxon>
        <taxon>Streptophyta</taxon>
        <taxon>Embryophyta</taxon>
        <taxon>Tracheophyta</taxon>
        <taxon>Spermatophyta</taxon>
        <taxon>Magnoliopsida</taxon>
        <taxon>eudicotyledons</taxon>
        <taxon>Gunneridae</taxon>
        <taxon>Pentapetalae</taxon>
        <taxon>rosids</taxon>
        <taxon>fabids</taxon>
        <taxon>Fagales</taxon>
        <taxon>Fagaceae</taxon>
        <taxon>Lithocarpus</taxon>
    </lineage>
</organism>
<keyword evidence="3" id="KW-0235">DNA replication</keyword>
<dbReference type="AlphaFoldDB" id="A0AAW2C7C4"/>
<comment type="subcellular location">
    <subcellularLocation>
        <location evidence="1">Nucleus</location>
    </subcellularLocation>
</comment>
<dbReference type="GO" id="GO:0000727">
    <property type="term" value="P:double-strand break repair via break-induced replication"/>
    <property type="evidence" value="ECO:0007669"/>
    <property type="project" value="TreeGrafter"/>
</dbReference>
<keyword evidence="4" id="KW-0539">Nucleus</keyword>
<protein>
    <recommendedName>
        <fullName evidence="9">CDC45 protein</fullName>
    </recommendedName>
</protein>
<evidence type="ECO:0000256" key="3">
    <source>
        <dbReference type="ARBA" id="ARBA00022705"/>
    </source>
</evidence>